<evidence type="ECO:0000313" key="3">
    <source>
        <dbReference type="Proteomes" id="UP000593564"/>
    </source>
</evidence>
<dbReference type="PANTHER" id="PTHR31374">
    <property type="entry name" value="AUXIN-INDUCED PROTEIN-LIKE-RELATED"/>
    <property type="match status" value="1"/>
</dbReference>
<dbReference type="AlphaFoldDB" id="A0A7J7FTN7"/>
<reference evidence="2 3" key="2">
    <citation type="submission" date="2020-07" db="EMBL/GenBank/DDBJ databases">
        <title>Genome assembly of wild tea tree DASZ reveals pedigree and selection history of tea varieties.</title>
        <authorList>
            <person name="Zhang W."/>
        </authorList>
    </citation>
    <scope>NUCLEOTIDE SEQUENCE [LARGE SCALE GENOMIC DNA]</scope>
    <source>
        <strain evidence="3">cv. G240</strain>
        <tissue evidence="2">Leaf</tissue>
    </source>
</reference>
<keyword evidence="3" id="KW-1185">Reference proteome</keyword>
<reference evidence="3" key="1">
    <citation type="journal article" date="2020" name="Nat. Commun.">
        <title>Genome assembly of wild tea tree DASZ reveals pedigree and selection history of tea varieties.</title>
        <authorList>
            <person name="Zhang W."/>
            <person name="Zhang Y."/>
            <person name="Qiu H."/>
            <person name="Guo Y."/>
            <person name="Wan H."/>
            <person name="Zhang X."/>
            <person name="Scossa F."/>
            <person name="Alseekh S."/>
            <person name="Zhang Q."/>
            <person name="Wang P."/>
            <person name="Xu L."/>
            <person name="Schmidt M.H."/>
            <person name="Jia X."/>
            <person name="Li D."/>
            <person name="Zhu A."/>
            <person name="Guo F."/>
            <person name="Chen W."/>
            <person name="Ni D."/>
            <person name="Usadel B."/>
            <person name="Fernie A.R."/>
            <person name="Wen W."/>
        </authorList>
    </citation>
    <scope>NUCLEOTIDE SEQUENCE [LARGE SCALE GENOMIC DNA]</scope>
    <source>
        <strain evidence="3">cv. G240</strain>
    </source>
</reference>
<dbReference type="GO" id="GO:0009733">
    <property type="term" value="P:response to auxin"/>
    <property type="evidence" value="ECO:0007669"/>
    <property type="project" value="InterPro"/>
</dbReference>
<sequence>MGVKASKLAPKGYVPILVGLSSETKRFMVHTTALSDAEFLELLCKSAEEFGFYNEGVLRIPCEAQAFEEMMIANKGSSKQKILRV</sequence>
<dbReference type="Pfam" id="PF02519">
    <property type="entry name" value="Auxin_inducible"/>
    <property type="match status" value="1"/>
</dbReference>
<protein>
    <submittedName>
        <fullName evidence="2">Uncharacterized protein</fullName>
    </submittedName>
</protein>
<gene>
    <name evidence="2" type="ORF">HYC85_027863</name>
</gene>
<name>A0A7J7FTN7_CAMSI</name>
<dbReference type="EMBL" id="JACBKZ010000014">
    <property type="protein sequence ID" value="KAF5931692.1"/>
    <property type="molecule type" value="Genomic_DNA"/>
</dbReference>
<dbReference type="InterPro" id="IPR003676">
    <property type="entry name" value="SAUR_fam"/>
</dbReference>
<evidence type="ECO:0000256" key="1">
    <source>
        <dbReference type="ARBA" id="ARBA00006974"/>
    </source>
</evidence>
<evidence type="ECO:0000313" key="2">
    <source>
        <dbReference type="EMBL" id="KAF5931692.1"/>
    </source>
</evidence>
<proteinExistence type="inferred from homology"/>
<dbReference type="PANTHER" id="PTHR31374:SF32">
    <property type="entry name" value="SAUR FAMILY PROTEIN"/>
    <property type="match status" value="1"/>
</dbReference>
<accession>A0A7J7FTN7</accession>
<organism evidence="2 3">
    <name type="scientific">Camellia sinensis</name>
    <name type="common">Tea plant</name>
    <name type="synonym">Thea sinensis</name>
    <dbReference type="NCBI Taxonomy" id="4442"/>
    <lineage>
        <taxon>Eukaryota</taxon>
        <taxon>Viridiplantae</taxon>
        <taxon>Streptophyta</taxon>
        <taxon>Embryophyta</taxon>
        <taxon>Tracheophyta</taxon>
        <taxon>Spermatophyta</taxon>
        <taxon>Magnoliopsida</taxon>
        <taxon>eudicotyledons</taxon>
        <taxon>Gunneridae</taxon>
        <taxon>Pentapetalae</taxon>
        <taxon>asterids</taxon>
        <taxon>Ericales</taxon>
        <taxon>Theaceae</taxon>
        <taxon>Camellia</taxon>
    </lineage>
</organism>
<comment type="caution">
    <text evidence="2">The sequence shown here is derived from an EMBL/GenBank/DDBJ whole genome shotgun (WGS) entry which is preliminary data.</text>
</comment>
<comment type="similarity">
    <text evidence="1">Belongs to the ARG7 family.</text>
</comment>
<dbReference type="Proteomes" id="UP000593564">
    <property type="component" value="Unassembled WGS sequence"/>
</dbReference>